<dbReference type="AlphaFoldDB" id="A0A1X7IQZ4"/>
<dbReference type="Proteomes" id="UP000193420">
    <property type="component" value="Unassembled WGS sequence"/>
</dbReference>
<dbReference type="EMBL" id="FXAO01000002">
    <property type="protein sequence ID" value="SMG16873.1"/>
    <property type="molecule type" value="Genomic_DNA"/>
</dbReference>
<evidence type="ECO:0000313" key="2">
    <source>
        <dbReference type="EMBL" id="SMG16873.1"/>
    </source>
</evidence>
<gene>
    <name evidence="2" type="ORF">SAMN03080602_00928</name>
</gene>
<dbReference type="Pfam" id="PF23296">
    <property type="entry name" value="DUF7079"/>
    <property type="match status" value="1"/>
</dbReference>
<name>A0A1X7IQZ4_9FLAO</name>
<dbReference type="InterPro" id="IPR055507">
    <property type="entry name" value="DUF7079"/>
</dbReference>
<evidence type="ECO:0000259" key="1">
    <source>
        <dbReference type="Pfam" id="PF23296"/>
    </source>
</evidence>
<feature type="domain" description="DUF7079" evidence="1">
    <location>
        <begin position="8"/>
        <end position="118"/>
    </location>
</feature>
<organism evidence="2 3">
    <name type="scientific">Arenibacter troitsensis</name>
    <dbReference type="NCBI Taxonomy" id="188872"/>
    <lineage>
        <taxon>Bacteria</taxon>
        <taxon>Pseudomonadati</taxon>
        <taxon>Bacteroidota</taxon>
        <taxon>Flavobacteriia</taxon>
        <taxon>Flavobacteriales</taxon>
        <taxon>Flavobacteriaceae</taxon>
        <taxon>Arenibacter</taxon>
    </lineage>
</organism>
<sequence length="250" mass="30205">MNKTLNIEERKPIWIALSDFYLDTELQESDFRHIAFKIIESPYSFEKVKKINKYEIFPVLQPNLMSVAGEWAGFDEEWLVNRIQESLSKRNTVKKIGIEGSYLTFKWMFKDYWERLEKVYIELKSNPESYILTCKELWKANIEPFEYLENKPELQNKLERIALRHKNRLSDFYQYLQEGQYWLNLWTAYYLLEVFELKESDKLIGLNNEVGIIDFCIETVQRNQPYLEKEIAKSNCKKWINNKKTAYNKE</sequence>
<protein>
    <recommendedName>
        <fullName evidence="1">DUF7079 domain-containing protein</fullName>
    </recommendedName>
</protein>
<proteinExistence type="predicted"/>
<reference evidence="3" key="1">
    <citation type="submission" date="2017-04" db="EMBL/GenBank/DDBJ databases">
        <authorList>
            <person name="Varghese N."/>
            <person name="Submissions S."/>
        </authorList>
    </citation>
    <scope>NUCLEOTIDE SEQUENCE [LARGE SCALE GENOMIC DNA]</scope>
    <source>
        <strain evidence="3">DSM 19835</strain>
    </source>
</reference>
<accession>A0A1X7IQZ4</accession>
<dbReference type="RefSeq" id="WP_085496688.1">
    <property type="nucleotide sequence ID" value="NZ_FXAO01000002.1"/>
</dbReference>
<dbReference type="OrthoDB" id="8684941at2"/>
<evidence type="ECO:0000313" key="3">
    <source>
        <dbReference type="Proteomes" id="UP000193420"/>
    </source>
</evidence>
<keyword evidence="3" id="KW-1185">Reference proteome</keyword>